<dbReference type="Proteomes" id="UP001145087">
    <property type="component" value="Unassembled WGS sequence"/>
</dbReference>
<dbReference type="Pfam" id="PF00135">
    <property type="entry name" value="COesterase"/>
    <property type="match status" value="1"/>
</dbReference>
<keyword evidence="2 3" id="KW-0378">Hydrolase</keyword>
<comment type="caution">
    <text evidence="5">The sequence shown here is derived from an EMBL/GenBank/DDBJ whole genome shotgun (WGS) entry which is preliminary data.</text>
</comment>
<dbReference type="SUPFAM" id="SSF53474">
    <property type="entry name" value="alpha/beta-Hydrolases"/>
    <property type="match status" value="1"/>
</dbReference>
<proteinExistence type="inferred from homology"/>
<dbReference type="InterPro" id="IPR019826">
    <property type="entry name" value="Carboxylesterase_B_AS"/>
</dbReference>
<dbReference type="GO" id="GO:0016787">
    <property type="term" value="F:hydrolase activity"/>
    <property type="evidence" value="ECO:0007669"/>
    <property type="project" value="UniProtKB-KW"/>
</dbReference>
<dbReference type="EMBL" id="JAPOHD010000066">
    <property type="protein sequence ID" value="MCY1723046.1"/>
    <property type="molecule type" value="Genomic_DNA"/>
</dbReference>
<keyword evidence="6" id="KW-1185">Reference proteome</keyword>
<dbReference type="PANTHER" id="PTHR11559">
    <property type="entry name" value="CARBOXYLESTERASE"/>
    <property type="match status" value="1"/>
</dbReference>
<dbReference type="InterPro" id="IPR050309">
    <property type="entry name" value="Type-B_Carboxylest/Lipase"/>
</dbReference>
<evidence type="ECO:0000259" key="4">
    <source>
        <dbReference type="Pfam" id="PF00135"/>
    </source>
</evidence>
<reference evidence="5" key="1">
    <citation type="submission" date="2022-11" db="EMBL/GenBank/DDBJ databases">
        <title>Marilongibacter aestuarii gen. nov., sp. nov., isolated from tidal flat sediment.</title>
        <authorList>
            <person name="Jiayan W."/>
        </authorList>
    </citation>
    <scope>NUCLEOTIDE SEQUENCE</scope>
    <source>
        <strain evidence="5">Z1-6</strain>
    </source>
</reference>
<dbReference type="InterPro" id="IPR002018">
    <property type="entry name" value="CarbesteraseB"/>
</dbReference>
<dbReference type="Gene3D" id="3.40.50.1820">
    <property type="entry name" value="alpha/beta hydrolase"/>
    <property type="match status" value="1"/>
</dbReference>
<comment type="similarity">
    <text evidence="1 3">Belongs to the type-B carboxylesterase/lipase family.</text>
</comment>
<name>A0A9X3J8Z0_9BACT</name>
<dbReference type="PROSITE" id="PS00122">
    <property type="entry name" value="CARBOXYLESTERASE_B_1"/>
    <property type="match status" value="1"/>
</dbReference>
<evidence type="ECO:0000256" key="1">
    <source>
        <dbReference type="ARBA" id="ARBA00005964"/>
    </source>
</evidence>
<evidence type="ECO:0000313" key="6">
    <source>
        <dbReference type="Proteomes" id="UP001145087"/>
    </source>
</evidence>
<organism evidence="5 6">
    <name type="scientific">Draconibacterium aestuarii</name>
    <dbReference type="NCBI Taxonomy" id="2998507"/>
    <lineage>
        <taxon>Bacteria</taxon>
        <taxon>Pseudomonadati</taxon>
        <taxon>Bacteroidota</taxon>
        <taxon>Bacteroidia</taxon>
        <taxon>Marinilabiliales</taxon>
        <taxon>Prolixibacteraceae</taxon>
        <taxon>Draconibacterium</taxon>
    </lineage>
</organism>
<evidence type="ECO:0000256" key="2">
    <source>
        <dbReference type="ARBA" id="ARBA00022801"/>
    </source>
</evidence>
<feature type="domain" description="Carboxylesterase type B" evidence="4">
    <location>
        <begin position="32"/>
        <end position="502"/>
    </location>
</feature>
<protein>
    <recommendedName>
        <fullName evidence="3">Carboxylic ester hydrolase</fullName>
        <ecNumber evidence="3">3.1.1.-</ecNumber>
    </recommendedName>
</protein>
<evidence type="ECO:0000256" key="3">
    <source>
        <dbReference type="RuleBase" id="RU361235"/>
    </source>
</evidence>
<accession>A0A9X3J8Z0</accession>
<dbReference type="EC" id="3.1.1.-" evidence="3"/>
<gene>
    <name evidence="5" type="ORF">OU798_22045</name>
</gene>
<evidence type="ECO:0000313" key="5">
    <source>
        <dbReference type="EMBL" id="MCY1723046.1"/>
    </source>
</evidence>
<dbReference type="RefSeq" id="WP_343335371.1">
    <property type="nucleotide sequence ID" value="NZ_JAPOHD010000066.1"/>
</dbReference>
<dbReference type="InterPro" id="IPR029058">
    <property type="entry name" value="AB_hydrolase_fold"/>
</dbReference>
<dbReference type="AlphaFoldDB" id="A0A9X3J8Z0"/>
<sequence length="522" mass="57075">MKKSNLIFILIIATKLLFISCKTEKSVAIRESVPTDNGLVSGTYSEDSGITVFKGIPFAAPPVGDLRWKVPQPAESWEGVKKCTTFSASPIQNTPVPFMMWTQEFIAPKEPLSEDCLYLNVWTGAKSSEEKRPVFVYIYGGGFSSGSGAVPIYDGTEMAKKGLVFLTINYRVGTMGFLAHPELTSESPNQASGNYGLLDQVEALKWVQKNIQVFGGDPNNVTIAGQSAGAFSINYLVASPLTIGLFHRAIAESGGAVLSTNQLARGGDLKAAEEAGVKFAESVGASSIAELRAKSAEEILNGRGPGKPIVDGFFLPQSVGEIFASGKQNDVPVILGWNEDEGFGGPPVPANEFKQRVQKMFGDKAEEFLEKFSFETDAEAFAIQNDLGALQTFGIQSYKWMELQNKTASSRVYIYRFERDVPYAGGMNDHGAFHTGEVPYAYNNLDMSPRPWTNEDYKLAATMSDFWVNFARNGDPNGDGLPQWESCTPDNLKAMRFNTEVKGSDLPNIDLLNFLDNFYSKN</sequence>